<dbReference type="KEGG" id="alm:AO498_13650"/>
<dbReference type="GO" id="GO:0005886">
    <property type="term" value="C:plasma membrane"/>
    <property type="evidence" value="ECO:0007669"/>
    <property type="project" value="TreeGrafter"/>
</dbReference>
<dbReference type="Pfam" id="PF04989">
    <property type="entry name" value="RMNT_CmcI"/>
    <property type="match status" value="1"/>
</dbReference>
<keyword evidence="1" id="KW-0489">Methyltransferase</keyword>
<gene>
    <name evidence="3" type="ORF">AO498_13650</name>
</gene>
<reference evidence="4" key="1">
    <citation type="submission" date="2015-09" db="EMBL/GenBank/DDBJ databases">
        <title>Complete sequence of Algoriphagus sp. M8-2.</title>
        <authorList>
            <person name="Shintani M."/>
        </authorList>
    </citation>
    <scope>NUCLEOTIDE SEQUENCE [LARGE SCALE GENOMIC DNA]</scope>
    <source>
        <strain evidence="4">M8-2</strain>
    </source>
</reference>
<keyword evidence="4" id="KW-1185">Reference proteome</keyword>
<evidence type="ECO:0000313" key="3">
    <source>
        <dbReference type="EMBL" id="AMQ57488.1"/>
    </source>
</evidence>
<reference evidence="3 4" key="2">
    <citation type="journal article" date="2016" name="Genome Announc.">
        <title>Complete Genome Sequence of Algoriphagus sp. Strain M8-2, Isolated from a Brackish Lake.</title>
        <authorList>
            <person name="Muraguchi Y."/>
            <person name="Kushimoto K."/>
            <person name="Ohtsubo Y."/>
            <person name="Suzuki T."/>
            <person name="Dohra H."/>
            <person name="Kimbara K."/>
            <person name="Shintani M."/>
        </authorList>
    </citation>
    <scope>NUCLEOTIDE SEQUENCE [LARGE SCALE GENOMIC DNA]</scope>
    <source>
        <strain evidence="3 4">M8-2</strain>
    </source>
</reference>
<dbReference type="GO" id="GO:0032259">
    <property type="term" value="P:methylation"/>
    <property type="evidence" value="ECO:0007669"/>
    <property type="project" value="UniProtKB-KW"/>
</dbReference>
<proteinExistence type="predicted"/>
<evidence type="ECO:0000313" key="4">
    <source>
        <dbReference type="Proteomes" id="UP000073816"/>
    </source>
</evidence>
<dbReference type="Gene3D" id="3.40.50.150">
    <property type="entry name" value="Vaccinia Virus protein VP39"/>
    <property type="match status" value="1"/>
</dbReference>
<name>A0A142EQT3_9BACT</name>
<evidence type="ECO:0000256" key="1">
    <source>
        <dbReference type="ARBA" id="ARBA00022603"/>
    </source>
</evidence>
<dbReference type="GO" id="GO:0008168">
    <property type="term" value="F:methyltransferase activity"/>
    <property type="evidence" value="ECO:0007669"/>
    <property type="project" value="UniProtKB-KW"/>
</dbReference>
<dbReference type="EMBL" id="CP012836">
    <property type="protein sequence ID" value="AMQ57488.1"/>
    <property type="molecule type" value="Genomic_DNA"/>
</dbReference>
<accession>A0A142EQT3</accession>
<dbReference type="PATRIC" id="fig|1727163.4.peg.2850"/>
<dbReference type="PANTHER" id="PTHR40048">
    <property type="entry name" value="RHAMNOSYL O-METHYLTRANSFERASE"/>
    <property type="match status" value="1"/>
</dbReference>
<dbReference type="GO" id="GO:0008610">
    <property type="term" value="P:lipid biosynthetic process"/>
    <property type="evidence" value="ECO:0007669"/>
    <property type="project" value="InterPro"/>
</dbReference>
<protein>
    <submittedName>
        <fullName evidence="3">Uncharacterized protein</fullName>
    </submittedName>
</protein>
<dbReference type="SUPFAM" id="SSF53335">
    <property type="entry name" value="S-adenosyl-L-methionine-dependent methyltransferases"/>
    <property type="match status" value="1"/>
</dbReference>
<dbReference type="OrthoDB" id="189417at2"/>
<dbReference type="STRING" id="1727163.AO498_13650"/>
<organism evidence="3 4">
    <name type="scientific">Algoriphagus sanaruensis</name>
    <dbReference type="NCBI Taxonomy" id="1727163"/>
    <lineage>
        <taxon>Bacteria</taxon>
        <taxon>Pseudomonadati</taxon>
        <taxon>Bacteroidota</taxon>
        <taxon>Cytophagia</taxon>
        <taxon>Cytophagales</taxon>
        <taxon>Cyclobacteriaceae</taxon>
        <taxon>Algoriphagus</taxon>
    </lineage>
</organism>
<evidence type="ECO:0000256" key="2">
    <source>
        <dbReference type="ARBA" id="ARBA00022679"/>
    </source>
</evidence>
<dbReference type="PANTHER" id="PTHR40048:SF1">
    <property type="entry name" value="RHAMNOSYL O-METHYLTRANSFERASE"/>
    <property type="match status" value="1"/>
</dbReference>
<dbReference type="InterPro" id="IPR029063">
    <property type="entry name" value="SAM-dependent_MTases_sf"/>
</dbReference>
<dbReference type="GO" id="GO:0071770">
    <property type="term" value="P:DIM/DIP cell wall layer assembly"/>
    <property type="evidence" value="ECO:0007669"/>
    <property type="project" value="TreeGrafter"/>
</dbReference>
<keyword evidence="2" id="KW-0808">Transferase</keyword>
<dbReference type="InterPro" id="IPR007072">
    <property type="entry name" value="RNMT_CmcI"/>
</dbReference>
<dbReference type="RefSeq" id="WP_067548762.1">
    <property type="nucleotide sequence ID" value="NZ_CP012836.1"/>
</dbReference>
<dbReference type="Proteomes" id="UP000073816">
    <property type="component" value="Chromosome"/>
</dbReference>
<sequence length="204" mass="23241">MFKRKKSYSLEGIDKGHHQVTYRGVPCVKCPFDYVMYQMILSEIQPDLLIEIGTNKGGSALYMADLMENMGKGKIHTIDITDEAPDLVKSHPRISTFHEGWDAYDLNLASGYETIMVIEDSSHYYQNTLQAISKFAPLVTKGSYLIVEDGIIDDLDRKKTYRGGPVKAIEEFLPKHPEFSIDLKWVNFFGESATFNTKGFLKKR</sequence>
<dbReference type="AlphaFoldDB" id="A0A142EQT3"/>